<dbReference type="Proteomes" id="UP000284120">
    <property type="component" value="Unassembled WGS sequence"/>
</dbReference>
<dbReference type="SUPFAM" id="SSF144206">
    <property type="entry name" value="NOB1 zinc finger-like"/>
    <property type="match status" value="1"/>
</dbReference>
<name>A0A443YP18_9SPHI</name>
<proteinExistence type="predicted"/>
<keyword evidence="3" id="KW-1185">Reference proteome</keyword>
<feature type="transmembrane region" description="Helical" evidence="1">
    <location>
        <begin position="156"/>
        <end position="180"/>
    </location>
</feature>
<feature type="transmembrane region" description="Helical" evidence="1">
    <location>
        <begin position="186"/>
        <end position="206"/>
    </location>
</feature>
<comment type="caution">
    <text evidence="2">The sequence shown here is derived from an EMBL/GenBank/DDBJ whole genome shotgun (WGS) entry which is preliminary data.</text>
</comment>
<organism evidence="2 3">
    <name type="scientific">Pedobacter chitinilyticus</name>
    <dbReference type="NCBI Taxonomy" id="2233776"/>
    <lineage>
        <taxon>Bacteria</taxon>
        <taxon>Pseudomonadati</taxon>
        <taxon>Bacteroidota</taxon>
        <taxon>Sphingobacteriia</taxon>
        <taxon>Sphingobacteriales</taxon>
        <taxon>Sphingobacteriaceae</taxon>
        <taxon>Pedobacter</taxon>
    </lineage>
</organism>
<dbReference type="EMBL" id="SAYW01000005">
    <property type="protein sequence ID" value="RWU05524.1"/>
    <property type="molecule type" value="Genomic_DNA"/>
</dbReference>
<evidence type="ECO:0000313" key="2">
    <source>
        <dbReference type="EMBL" id="RWU05524.1"/>
    </source>
</evidence>
<evidence type="ECO:0000256" key="1">
    <source>
        <dbReference type="SAM" id="Phobius"/>
    </source>
</evidence>
<dbReference type="OrthoDB" id="7446256at2"/>
<dbReference type="InterPro" id="IPR022134">
    <property type="entry name" value="DUF3667"/>
</dbReference>
<gene>
    <name evidence="2" type="ORF">DPV69_15355</name>
</gene>
<keyword evidence="1" id="KW-1133">Transmembrane helix</keyword>
<feature type="transmembrane region" description="Helical" evidence="1">
    <location>
        <begin position="78"/>
        <end position="96"/>
    </location>
</feature>
<evidence type="ECO:0000313" key="3">
    <source>
        <dbReference type="Proteomes" id="UP000284120"/>
    </source>
</evidence>
<dbReference type="InterPro" id="IPR036283">
    <property type="entry name" value="NOB1_Zf-like_sf"/>
</dbReference>
<sequence length="260" mass="29376">MASTCLNCQSTITENFCGNCGQKKFKRIDRKYVVDEAQYLLVHTNKGFLYSVKNILKNPGKTARDFIDGNRVNHYKPLLLAFVLSGISAFISFKILNLNELLGQFMVQTSGANANKALSFLSSYNSVIMLAFLPVLAIFTSIIFRKWGQNYYEHIVMNAFGLSCYTLITIIVSYPILYLVRGNMGAFMKVFSASTLIIPFIFVWFYRGFYPEKSIGKIILKVLLIIVSVFLAYMAVIFIAVILVTIIKGPEALKMFQPPK</sequence>
<feature type="transmembrane region" description="Helical" evidence="1">
    <location>
        <begin position="124"/>
        <end position="144"/>
    </location>
</feature>
<protein>
    <submittedName>
        <fullName evidence="2">DUF3667 domain-containing protein</fullName>
    </submittedName>
</protein>
<keyword evidence="1" id="KW-0812">Transmembrane</keyword>
<reference evidence="2 3" key="1">
    <citation type="submission" date="2018-06" db="EMBL/GenBank/DDBJ databases">
        <title>Pedobacter endophyticus sp. nov., an endophytic bacterium isolated from a leaf of Triticum aestivum.</title>
        <authorList>
            <person name="Zhang L."/>
        </authorList>
    </citation>
    <scope>NUCLEOTIDE SEQUENCE [LARGE SCALE GENOMIC DNA]</scope>
    <source>
        <strain evidence="2 3">CM134L-2</strain>
    </source>
</reference>
<dbReference type="RefSeq" id="WP_113648527.1">
    <property type="nucleotide sequence ID" value="NZ_QMHN01000005.1"/>
</dbReference>
<feature type="transmembrane region" description="Helical" evidence="1">
    <location>
        <begin position="218"/>
        <end position="247"/>
    </location>
</feature>
<dbReference type="AlphaFoldDB" id="A0A443YP18"/>
<dbReference type="Pfam" id="PF12412">
    <property type="entry name" value="DUF3667"/>
    <property type="match status" value="1"/>
</dbReference>
<keyword evidence="1" id="KW-0472">Membrane</keyword>
<accession>A0A443YP18</accession>